<sequence>MSSVISNEKKRNSFSCMLLLLVLLLTPAFVDKVTAQTTVTFDREYWLALPTTSTLYRAGSVFRVSTFDAPATVTLSSPLTTSFVPKTITIAANSTGDIPLTDAEVELLTNSTGNSIAGTGVLVETNARISIYYEPGSASASPDLIPLKGSQALGTDFLVPMQQESPVETAHGYLILATEDNTTVTITPKDDIIGHTAGTPFTVTLQRGQIYYAEKIGVEPGTSGSKVISDKPVVITIFSELMGYVSSTGGAADLGAEQIVPIKNIGTEYLIVRGYRNPTDIVYFTAVEDDTQLMVNGSLVATLNATETYTLNTGTTDAFHVQSTKKVTALQLSAVDAEQGLAMLPAQLGCNGSNRVQVVRANNNAFYISIAAPTNTGFTVNGDATLLAPGAFQPIENTGWYYARVEVPLSLVAAGDAVVVTNTSPAAKFHMGVFHGGFGAARYGYFSSYTSVSMNFPEPEKEACAGQSVSFTPQILSSDPIVSYTWTGPGGSVVSNDEILTLDDVTDSDTGSYTLTAQTQTDCTVEESVQLTVLTLTEIPDVGFQSPLVVCIPDAVLEVKNPDPSWVSYQWYMDGILISDATGITYRPTTGQRGIFTVSAIVESGCETPVSQGITMDSNCPVPFECDGSAYLISSPSGTVPSSLYVVQANNPTIVHATITPSIPDRYNGIGYNFEDNLIYGFAQGDPPSLNPADVVRIDGEGTVTRLGVPQPTPGQVPGMATWAANANVNANGGRVGYAAGVVGLDHKLYTLAVTNNNTAFLVTVDLTTMTYTTVRLSLDISNIVDLAFSPYNGFLYGISSGRLIRINPNNGNQAIINPSSGTIPANLAAGGAWNDVQGRIYFYANGTTPNRLYRYNPANNAFVNVSAADPYPTFDATACFPTRMEKQVSIPAEGLVPGDEVEFEFSIYNSQMLPMTYDFEDVLASADLSWISGSVEPAAPGGGTVSISGQTLTISGVTVQPSAATGEPLTFRVSVKVADNASYGSCYSNQATISQGGTMVVSDNPDTEELNDPTLFCLNECDLQAPTSGGNIQECANDPIQKITATATVPDGVQLIWYDAPAGGNVVTDPSLETVGTVTYYAAADDGTCISQNRTPVTLNILPTPLLDEIEDVEECVSYELPVISGSNLTGNEAYYTEPNGGGIKYLPGDVIEDIGSTTLYVYDEMAAMDNCEGVLTVASNTNYIIDDLFEDGTHHQYPGATNSGFWQGTANQQILYNSPGTPVGDQIYLGLVGDVSIDDTSACFGTEVNINAQVTITNQGPGNGAGYSGRLAIINKSTDEILYQTQLTANFPATTTMTPTVTGTVPAADVLAGNIAIMVAVETYQGTFKNWQVSGFNADYQFQPENTQACSDEQSFELTINDLPELVITDPGPECLPGTVDLTDAAVTAGSTAGLIYNYFEDAEGTVELSGPESVSETGTYYIRGEDPATGCSTIMPVEVILIDAPEVSIGQPVCIDGEGSIEVISPLGAQFEYSINGADYQSAAVFESVAPGTYMVTVRNTTNGCVSLETEAVVDNAPTAPVPVVTQPDCESPTGTIHVPRYENASYSIDGGASFSGLNTFSELEPGDYSVVVRADGCDSDPVTVTIEEAPLVPASPVSGGDQVVCAEDPVQTMTATASVEAGETLVWYDAPIGGNVVADPSLNAVGVVTYYAEANNGTCPSLNRTAVTLMIQEAPYLDPMEDQEACEEYVLPEIEGTGLSGNEAYYTEANGGGTRLEPGDTINTVGTTTLYIFDEIEGEFNCSGTLSAVSTTKVTQSGLEEMWFQSLYLTDDYDSAIWNGTSTAISYDTTDPVINSQTYKTIVADVVFSGDPGCFGSAIRINPRMQITNTGPDTGRAYSGEVAVVNNVTNEIIARSQQLLNTPVNDPVDIDFTTGVSIEDLTEGNISIVIIVETYHGDDYIKDWTIENFSVDYQYLPEFTPSCPDEESFDVTIYEMPVADAGEEQTQYNDGIFTLDAATPAFGTGEWSVVDGILAEAISDVNEPGATVTLDPNTSVTLRWTVTNGTCSSFDDVVLNYVSQADIVAVKVTGEAGQTEYVPGETVEYTITITNNGPSAAEQVNIVDVDPAGAEIAGWTAEVVAGTVTLPNTSGTGSIDEIIDLLPAGAEVRYNVTVQTFPHSVEELVNAVQVTSPTEDPDPDCPDCETPP</sequence>
<evidence type="ECO:0000256" key="1">
    <source>
        <dbReference type="SAM" id="SignalP"/>
    </source>
</evidence>
<dbReference type="SUPFAM" id="SSF63829">
    <property type="entry name" value="Calcium-dependent phosphotriesterase"/>
    <property type="match status" value="1"/>
</dbReference>
<dbReference type="InterPro" id="IPR036179">
    <property type="entry name" value="Ig-like_dom_sf"/>
</dbReference>
<accession>A0A3N0DPG1</accession>
<dbReference type="InterPro" id="IPR047589">
    <property type="entry name" value="DUF11_rpt"/>
</dbReference>
<dbReference type="Pfam" id="PF19081">
    <property type="entry name" value="Ig_7"/>
    <property type="match status" value="2"/>
</dbReference>
<keyword evidence="4" id="KW-1185">Reference proteome</keyword>
<dbReference type="InterPro" id="IPR003599">
    <property type="entry name" value="Ig_sub"/>
</dbReference>
<organism evidence="3 4">
    <name type="scientific">Sinomicrobium pectinilyticum</name>
    <dbReference type="NCBI Taxonomy" id="1084421"/>
    <lineage>
        <taxon>Bacteria</taxon>
        <taxon>Pseudomonadati</taxon>
        <taxon>Bacteroidota</taxon>
        <taxon>Flavobacteriia</taxon>
        <taxon>Flavobacteriales</taxon>
        <taxon>Flavobacteriaceae</taxon>
        <taxon>Sinomicrobium</taxon>
    </lineage>
</organism>
<dbReference type="NCBIfam" id="TIGR01451">
    <property type="entry name" value="B_ant_repeat"/>
    <property type="match status" value="1"/>
</dbReference>
<dbReference type="SUPFAM" id="SSF48726">
    <property type="entry name" value="Immunoglobulin"/>
    <property type="match status" value="1"/>
</dbReference>
<dbReference type="Gene3D" id="2.60.40.10">
    <property type="entry name" value="Immunoglobulins"/>
    <property type="match status" value="1"/>
</dbReference>
<dbReference type="SMART" id="SM00409">
    <property type="entry name" value="IG"/>
    <property type="match status" value="1"/>
</dbReference>
<name>A0A3N0DPG1_SINP1</name>
<dbReference type="InterPro" id="IPR044023">
    <property type="entry name" value="Ig_7"/>
</dbReference>
<keyword evidence="1" id="KW-0732">Signal</keyword>
<dbReference type="InterPro" id="IPR013783">
    <property type="entry name" value="Ig-like_fold"/>
</dbReference>
<feature type="signal peptide" evidence="1">
    <location>
        <begin position="1"/>
        <end position="30"/>
    </location>
</feature>
<evidence type="ECO:0000259" key="2">
    <source>
        <dbReference type="SMART" id="SM00409"/>
    </source>
</evidence>
<comment type="caution">
    <text evidence="3">The sequence shown here is derived from an EMBL/GenBank/DDBJ whole genome shotgun (WGS) entry which is preliminary data.</text>
</comment>
<proteinExistence type="predicted"/>
<feature type="chain" id="PRO_5018283357" evidence="1">
    <location>
        <begin position="31"/>
        <end position="2152"/>
    </location>
</feature>
<dbReference type="EMBL" id="RJTM01000162">
    <property type="protein sequence ID" value="RNL77381.1"/>
    <property type="molecule type" value="Genomic_DNA"/>
</dbReference>
<dbReference type="Pfam" id="PF01345">
    <property type="entry name" value="DUF11"/>
    <property type="match status" value="1"/>
</dbReference>
<feature type="domain" description="Immunoglobulin" evidence="2">
    <location>
        <begin position="458"/>
        <end position="534"/>
    </location>
</feature>
<dbReference type="OrthoDB" id="1236981at2"/>
<protein>
    <submittedName>
        <fullName evidence="3">DUF11 domain-containing protein</fullName>
    </submittedName>
</protein>
<gene>
    <name evidence="3" type="ORF">ED312_21175</name>
</gene>
<dbReference type="InterPro" id="IPR054215">
    <property type="entry name" value="DUF6923"/>
</dbReference>
<dbReference type="InterPro" id="IPR001434">
    <property type="entry name" value="OmcB-like_DUF11"/>
</dbReference>
<dbReference type="Pfam" id="PF17517">
    <property type="entry name" value="IgGFc_binding"/>
    <property type="match status" value="1"/>
</dbReference>
<reference evidence="3 4" key="1">
    <citation type="submission" date="2018-10" db="EMBL/GenBank/DDBJ databases">
        <title>Sinomicrobium pectinilyticum sp. nov., a pectinase-producing bacterium isolated from alkaline and saline soil, and emended description of the genus Sinomicrobium.</title>
        <authorList>
            <person name="Cheng B."/>
            <person name="Li C."/>
            <person name="Lai Q."/>
            <person name="Du M."/>
            <person name="Shao Z."/>
            <person name="Xu P."/>
            <person name="Yang C."/>
        </authorList>
    </citation>
    <scope>NUCLEOTIDE SEQUENCE [LARGE SCALE GENOMIC DNA]</scope>
    <source>
        <strain evidence="3 4">5DNS001</strain>
    </source>
</reference>
<dbReference type="Proteomes" id="UP000267469">
    <property type="component" value="Unassembled WGS sequence"/>
</dbReference>
<evidence type="ECO:0000313" key="4">
    <source>
        <dbReference type="Proteomes" id="UP000267469"/>
    </source>
</evidence>
<feature type="non-terminal residue" evidence="3">
    <location>
        <position position="2152"/>
    </location>
</feature>
<dbReference type="RefSeq" id="WP_123218020.1">
    <property type="nucleotide sequence ID" value="NZ_RJTM01000162.1"/>
</dbReference>
<evidence type="ECO:0000313" key="3">
    <source>
        <dbReference type="EMBL" id="RNL77381.1"/>
    </source>
</evidence>
<dbReference type="Pfam" id="PF21959">
    <property type="entry name" value="DUF6923"/>
    <property type="match status" value="1"/>
</dbReference>
<dbReference type="InterPro" id="IPR035234">
    <property type="entry name" value="IgGFc-bd_N"/>
</dbReference>